<keyword evidence="4" id="KW-0472">Membrane</keyword>
<feature type="domain" description="Receptor ligand binding region" evidence="5">
    <location>
        <begin position="36"/>
        <end position="158"/>
    </location>
</feature>
<dbReference type="Gene3D" id="3.40.50.2300">
    <property type="match status" value="1"/>
</dbReference>
<keyword evidence="8" id="KW-1185">Reference proteome</keyword>
<dbReference type="EMBL" id="KB308725">
    <property type="protein sequence ID" value="ELT96797.1"/>
    <property type="molecule type" value="Genomic_DNA"/>
</dbReference>
<dbReference type="AlphaFoldDB" id="R7TT80"/>
<gene>
    <name evidence="6" type="ORF">CAPTEDRAFT_76229</name>
</gene>
<evidence type="ECO:0000259" key="5">
    <source>
        <dbReference type="Pfam" id="PF01094"/>
    </source>
</evidence>
<dbReference type="InterPro" id="IPR001828">
    <property type="entry name" value="ANF_lig-bd_rcpt"/>
</dbReference>
<accession>R7TT80</accession>
<dbReference type="PANTHER" id="PTHR44755">
    <property type="entry name" value="NATRIURETIC PEPTIDE RECEPTOR 3-RELATED"/>
    <property type="match status" value="1"/>
</dbReference>
<dbReference type="SUPFAM" id="SSF53822">
    <property type="entry name" value="Periplasmic binding protein-like I"/>
    <property type="match status" value="1"/>
</dbReference>
<evidence type="ECO:0000256" key="1">
    <source>
        <dbReference type="ARBA" id="ARBA00004370"/>
    </source>
</evidence>
<dbReference type="OMA" id="INRTAHV"/>
<dbReference type="HOGENOM" id="CLU_1665075_0_0_1"/>
<feature type="non-terminal residue" evidence="6">
    <location>
        <position position="159"/>
    </location>
</feature>
<reference evidence="6 8" key="2">
    <citation type="journal article" date="2013" name="Nature">
        <title>Insights into bilaterian evolution from three spiralian genomes.</title>
        <authorList>
            <person name="Simakov O."/>
            <person name="Marletaz F."/>
            <person name="Cho S.J."/>
            <person name="Edsinger-Gonzales E."/>
            <person name="Havlak P."/>
            <person name="Hellsten U."/>
            <person name="Kuo D.H."/>
            <person name="Larsson T."/>
            <person name="Lv J."/>
            <person name="Arendt D."/>
            <person name="Savage R."/>
            <person name="Osoegawa K."/>
            <person name="de Jong P."/>
            <person name="Grimwood J."/>
            <person name="Chapman J.A."/>
            <person name="Shapiro H."/>
            <person name="Aerts A."/>
            <person name="Otillar R.P."/>
            <person name="Terry A.Y."/>
            <person name="Boore J.L."/>
            <person name="Grigoriev I.V."/>
            <person name="Lindberg D.R."/>
            <person name="Seaver E.C."/>
            <person name="Weisblat D.A."/>
            <person name="Putnam N.H."/>
            <person name="Rokhsar D.S."/>
        </authorList>
    </citation>
    <scope>NUCLEOTIDE SEQUENCE</scope>
    <source>
        <strain evidence="6 8">I ESC-2004</strain>
    </source>
</reference>
<dbReference type="GO" id="GO:0016020">
    <property type="term" value="C:membrane"/>
    <property type="evidence" value="ECO:0007669"/>
    <property type="project" value="UniProtKB-SubCell"/>
</dbReference>
<dbReference type="InterPro" id="IPR028082">
    <property type="entry name" value="Peripla_BP_I"/>
</dbReference>
<evidence type="ECO:0000313" key="7">
    <source>
        <dbReference type="EnsemblMetazoa" id="CapteP76229"/>
    </source>
</evidence>
<dbReference type="GO" id="GO:0007165">
    <property type="term" value="P:signal transduction"/>
    <property type="evidence" value="ECO:0007669"/>
    <property type="project" value="TreeGrafter"/>
</dbReference>
<feature type="non-terminal residue" evidence="6">
    <location>
        <position position="1"/>
    </location>
</feature>
<comment type="subcellular location">
    <subcellularLocation>
        <location evidence="1">Membrane</location>
    </subcellularLocation>
</comment>
<keyword evidence="2" id="KW-0812">Transmembrane</keyword>
<dbReference type="GO" id="GO:0038023">
    <property type="term" value="F:signaling receptor activity"/>
    <property type="evidence" value="ECO:0007669"/>
    <property type="project" value="TreeGrafter"/>
</dbReference>
<dbReference type="OrthoDB" id="302535at2759"/>
<keyword evidence="3" id="KW-1133">Transmembrane helix</keyword>
<dbReference type="GO" id="GO:0017046">
    <property type="term" value="F:peptide hormone binding"/>
    <property type="evidence" value="ECO:0007669"/>
    <property type="project" value="TreeGrafter"/>
</dbReference>
<reference evidence="8" key="1">
    <citation type="submission" date="2012-12" db="EMBL/GenBank/DDBJ databases">
        <authorList>
            <person name="Hellsten U."/>
            <person name="Grimwood J."/>
            <person name="Chapman J.A."/>
            <person name="Shapiro H."/>
            <person name="Aerts A."/>
            <person name="Otillar R.P."/>
            <person name="Terry A.Y."/>
            <person name="Boore J.L."/>
            <person name="Simakov O."/>
            <person name="Marletaz F."/>
            <person name="Cho S.-J."/>
            <person name="Edsinger-Gonzales E."/>
            <person name="Havlak P."/>
            <person name="Kuo D.-H."/>
            <person name="Larsson T."/>
            <person name="Lv J."/>
            <person name="Arendt D."/>
            <person name="Savage R."/>
            <person name="Osoegawa K."/>
            <person name="de Jong P."/>
            <person name="Lindberg D.R."/>
            <person name="Seaver E.C."/>
            <person name="Weisblat D.A."/>
            <person name="Putnam N.H."/>
            <person name="Grigoriev I.V."/>
            <person name="Rokhsar D.S."/>
        </authorList>
    </citation>
    <scope>NUCLEOTIDE SEQUENCE</scope>
    <source>
        <strain evidence="8">I ESC-2004</strain>
    </source>
</reference>
<evidence type="ECO:0000313" key="8">
    <source>
        <dbReference type="Proteomes" id="UP000014760"/>
    </source>
</evidence>
<name>R7TT80_CAPTE</name>
<proteinExistence type="predicted"/>
<evidence type="ECO:0000256" key="3">
    <source>
        <dbReference type="ARBA" id="ARBA00022989"/>
    </source>
</evidence>
<reference evidence="7" key="3">
    <citation type="submission" date="2015-06" db="UniProtKB">
        <authorList>
            <consortium name="EnsemblMetazoa"/>
        </authorList>
    </citation>
    <scope>IDENTIFICATION</scope>
</reference>
<dbReference type="InterPro" id="IPR052612">
    <property type="entry name" value="ANP_Clearance_Receptor"/>
</dbReference>
<sequence length="159" mass="18153">FSVLFAERRIKIGILLPNVDISLSQEACYSTYHVRPGIEIAFDFVSKQAEFHDLTFEAQYLDSRCSDTYGPVAAMEMVYRGEVHAFFGPCCKYALSPIARYSKVWDLPLLTPGGLTSAFANKAEFPLLTRILAQYESIVEFLLKVLYQFGWTYTSLLWH</sequence>
<dbReference type="Pfam" id="PF01094">
    <property type="entry name" value="ANF_receptor"/>
    <property type="match status" value="1"/>
</dbReference>
<dbReference type="EnsemblMetazoa" id="CapteT76229">
    <property type="protein sequence ID" value="CapteP76229"/>
    <property type="gene ID" value="CapteG76229"/>
</dbReference>
<organism evidence="6">
    <name type="scientific">Capitella teleta</name>
    <name type="common">Polychaete worm</name>
    <dbReference type="NCBI Taxonomy" id="283909"/>
    <lineage>
        <taxon>Eukaryota</taxon>
        <taxon>Metazoa</taxon>
        <taxon>Spiralia</taxon>
        <taxon>Lophotrochozoa</taxon>
        <taxon>Annelida</taxon>
        <taxon>Polychaeta</taxon>
        <taxon>Sedentaria</taxon>
        <taxon>Scolecida</taxon>
        <taxon>Capitellidae</taxon>
        <taxon>Capitella</taxon>
    </lineage>
</organism>
<evidence type="ECO:0000313" key="6">
    <source>
        <dbReference type="EMBL" id="ELT96797.1"/>
    </source>
</evidence>
<dbReference type="PANTHER" id="PTHR44755:SF11">
    <property type="entry name" value="ATRIAL NATRIURETIC PEPTIDE RECEPTOR 3 ISOFORM X1"/>
    <property type="match status" value="1"/>
</dbReference>
<protein>
    <recommendedName>
        <fullName evidence="5">Receptor ligand binding region domain-containing protein</fullName>
    </recommendedName>
</protein>
<evidence type="ECO:0000256" key="4">
    <source>
        <dbReference type="ARBA" id="ARBA00023136"/>
    </source>
</evidence>
<evidence type="ECO:0000256" key="2">
    <source>
        <dbReference type="ARBA" id="ARBA00022692"/>
    </source>
</evidence>
<dbReference type="EMBL" id="AMQN01002234">
    <property type="status" value="NOT_ANNOTATED_CDS"/>
    <property type="molecule type" value="Genomic_DNA"/>
</dbReference>
<dbReference type="Proteomes" id="UP000014760">
    <property type="component" value="Unassembled WGS sequence"/>
</dbReference>
<dbReference type="STRING" id="283909.R7TT80"/>